<reference evidence="1 2" key="1">
    <citation type="journal article" date="2012" name="J. Bacteriol.">
        <title>Genome sequence of proteorhodopsin-containing sea ice bacterium Glaciecola punicea ACAM 611T.</title>
        <authorList>
            <person name="Qin Q.-L."/>
            <person name="Xie B.-B."/>
            <person name="Shu Y.-L."/>
            <person name="Rong J.-C."/>
            <person name="Zhao D.-L."/>
            <person name="Zhang X.-Y."/>
            <person name="Chen X.-L."/>
            <person name="Zhou B.-C."/>
            <person name="Zhanga Y.-Z."/>
        </authorList>
    </citation>
    <scope>NUCLEOTIDE SEQUENCE [LARGE SCALE GENOMIC DNA]</scope>
    <source>
        <strain evidence="1 2">ACAM 611</strain>
    </source>
</reference>
<protein>
    <recommendedName>
        <fullName evidence="3">D-lactate dehydrogenase</fullName>
    </recommendedName>
</protein>
<dbReference type="OrthoDB" id="9805416at2"/>
<reference evidence="1 2" key="2">
    <citation type="journal article" date="2017" name="Antonie Van Leeuwenhoek">
        <title>Rhizobium rhizosphaerae sp. nov., a novel species isolated from rice rhizosphere.</title>
        <authorList>
            <person name="Zhao J.J."/>
            <person name="Zhang J."/>
            <person name="Zhang R.J."/>
            <person name="Zhang C.W."/>
            <person name="Yin H.Q."/>
            <person name="Zhang X.X."/>
        </authorList>
    </citation>
    <scope>NUCLEOTIDE SEQUENCE [LARGE SCALE GENOMIC DNA]</scope>
    <source>
        <strain evidence="1 2">ACAM 611</strain>
    </source>
</reference>
<evidence type="ECO:0008006" key="3">
    <source>
        <dbReference type="Google" id="ProtNLM"/>
    </source>
</evidence>
<dbReference type="Proteomes" id="UP000053586">
    <property type="component" value="Unassembled WGS sequence"/>
</dbReference>
<organism evidence="1 2">
    <name type="scientific">Glaciecola punicea ACAM 611</name>
    <dbReference type="NCBI Taxonomy" id="1121923"/>
    <lineage>
        <taxon>Bacteria</taxon>
        <taxon>Pseudomonadati</taxon>
        <taxon>Pseudomonadota</taxon>
        <taxon>Gammaproteobacteria</taxon>
        <taxon>Alteromonadales</taxon>
        <taxon>Alteromonadaceae</taxon>
        <taxon>Glaciecola</taxon>
    </lineage>
</organism>
<sequence length="55" mass="6182">MKVTVFSSQDYDRDFFKRYCPDDISFDFQDANLNEHTAVLATNTASTISLGGSLQ</sequence>
<name>H5T7A5_9ALTE</name>
<dbReference type="AlphaFoldDB" id="H5T7A5"/>
<proteinExistence type="predicted"/>
<evidence type="ECO:0000313" key="2">
    <source>
        <dbReference type="Proteomes" id="UP000053586"/>
    </source>
</evidence>
<comment type="caution">
    <text evidence="1">The sequence shown here is derived from an EMBL/GenBank/DDBJ whole genome shotgun (WGS) entry which is preliminary data.</text>
</comment>
<keyword evidence="2" id="KW-1185">Reference proteome</keyword>
<dbReference type="RefSeq" id="WP_006002166.1">
    <property type="nucleotide sequence ID" value="NZ_BAET01000002.1"/>
</dbReference>
<dbReference type="EMBL" id="BAET01000002">
    <property type="protein sequence ID" value="GAB54182.1"/>
    <property type="molecule type" value="Genomic_DNA"/>
</dbReference>
<gene>
    <name evidence="1" type="ORF">GPUN_0028</name>
</gene>
<accession>H5T7A5</accession>
<evidence type="ECO:0000313" key="1">
    <source>
        <dbReference type="EMBL" id="GAB54182.1"/>
    </source>
</evidence>
<dbReference type="Gene3D" id="3.40.50.720">
    <property type="entry name" value="NAD(P)-binding Rossmann-like Domain"/>
    <property type="match status" value="1"/>
</dbReference>